<dbReference type="PANTHER" id="PTHR47992">
    <property type="entry name" value="PROTEIN PHOSPHATASE"/>
    <property type="match status" value="1"/>
</dbReference>
<dbReference type="InterPro" id="IPR001932">
    <property type="entry name" value="PPM-type_phosphatase-like_dom"/>
</dbReference>
<keyword evidence="2" id="KW-0378">Hydrolase</keyword>
<dbReference type="EMBL" id="CM029049">
    <property type="protein sequence ID" value="KAG2570835.1"/>
    <property type="molecule type" value="Genomic_DNA"/>
</dbReference>
<dbReference type="GO" id="GO:0004722">
    <property type="term" value="F:protein serine/threonine phosphatase activity"/>
    <property type="evidence" value="ECO:0007669"/>
    <property type="project" value="UniProtKB-EC"/>
</dbReference>
<protein>
    <recommendedName>
        <fullName evidence="1">protein-serine/threonine phosphatase</fullName>
        <ecNumber evidence="1">3.1.3.16</ecNumber>
    </recommendedName>
</protein>
<dbReference type="PROSITE" id="PS51746">
    <property type="entry name" value="PPM_2"/>
    <property type="match status" value="1"/>
</dbReference>
<evidence type="ECO:0000313" key="8">
    <source>
        <dbReference type="Proteomes" id="UP000823388"/>
    </source>
</evidence>
<reference evidence="7" key="1">
    <citation type="submission" date="2020-05" db="EMBL/GenBank/DDBJ databases">
        <title>WGS assembly of Panicum virgatum.</title>
        <authorList>
            <person name="Lovell J.T."/>
            <person name="Jenkins J."/>
            <person name="Shu S."/>
            <person name="Juenger T.E."/>
            <person name="Schmutz J."/>
        </authorList>
    </citation>
    <scope>NUCLEOTIDE SEQUENCE</scope>
    <source>
        <strain evidence="7">AP13</strain>
    </source>
</reference>
<dbReference type="Pfam" id="PF00481">
    <property type="entry name" value="PP2C"/>
    <property type="match status" value="1"/>
</dbReference>
<comment type="catalytic activity">
    <reaction evidence="4">
        <text>O-phospho-L-seryl-[protein] + H2O = L-seryl-[protein] + phosphate</text>
        <dbReference type="Rhea" id="RHEA:20629"/>
        <dbReference type="Rhea" id="RHEA-COMP:9863"/>
        <dbReference type="Rhea" id="RHEA-COMP:11604"/>
        <dbReference type="ChEBI" id="CHEBI:15377"/>
        <dbReference type="ChEBI" id="CHEBI:29999"/>
        <dbReference type="ChEBI" id="CHEBI:43474"/>
        <dbReference type="ChEBI" id="CHEBI:83421"/>
        <dbReference type="EC" id="3.1.3.16"/>
    </reaction>
</comment>
<proteinExistence type="predicted"/>
<evidence type="ECO:0000313" key="7">
    <source>
        <dbReference type="EMBL" id="KAG2570835.1"/>
    </source>
</evidence>
<evidence type="ECO:0000256" key="4">
    <source>
        <dbReference type="ARBA" id="ARBA00047761"/>
    </source>
</evidence>
<dbReference type="CDD" id="cd00143">
    <property type="entry name" value="PP2Cc"/>
    <property type="match status" value="1"/>
</dbReference>
<gene>
    <name evidence="7" type="ORF">PVAP13_7KG043009</name>
</gene>
<evidence type="ECO:0000256" key="5">
    <source>
        <dbReference type="ARBA" id="ARBA00048336"/>
    </source>
</evidence>
<sequence length="160" mass="17237">MGGRVMLNCDPPHVRGILAMSRALGAWLLLRPEVISEPEITVTERTADDQCIVLASDGILDVISNETACHVTRQCLEYGNLPPPASSTATATTVVRHEVEPCYSSAAMVLARLAIARWSADNISIVVVDLKQSTARRRGIRPPLVSTDSLPENCSFVRGG</sequence>
<dbReference type="InterPro" id="IPR015655">
    <property type="entry name" value="PP2C"/>
</dbReference>
<dbReference type="AlphaFoldDB" id="A0A8T0QBQ9"/>
<dbReference type="Gene3D" id="3.60.40.10">
    <property type="entry name" value="PPM-type phosphatase domain"/>
    <property type="match status" value="1"/>
</dbReference>
<keyword evidence="3" id="KW-0904">Protein phosphatase</keyword>
<dbReference type="InterPro" id="IPR036457">
    <property type="entry name" value="PPM-type-like_dom_sf"/>
</dbReference>
<keyword evidence="8" id="KW-1185">Reference proteome</keyword>
<comment type="catalytic activity">
    <reaction evidence="5">
        <text>O-phospho-L-threonyl-[protein] + H2O = L-threonyl-[protein] + phosphate</text>
        <dbReference type="Rhea" id="RHEA:47004"/>
        <dbReference type="Rhea" id="RHEA-COMP:11060"/>
        <dbReference type="Rhea" id="RHEA-COMP:11605"/>
        <dbReference type="ChEBI" id="CHEBI:15377"/>
        <dbReference type="ChEBI" id="CHEBI:30013"/>
        <dbReference type="ChEBI" id="CHEBI:43474"/>
        <dbReference type="ChEBI" id="CHEBI:61977"/>
        <dbReference type="EC" id="3.1.3.16"/>
    </reaction>
</comment>
<name>A0A8T0QBQ9_PANVG</name>
<accession>A0A8T0QBQ9</accession>
<dbReference type="SUPFAM" id="SSF81606">
    <property type="entry name" value="PP2C-like"/>
    <property type="match status" value="1"/>
</dbReference>
<evidence type="ECO:0000259" key="6">
    <source>
        <dbReference type="PROSITE" id="PS51746"/>
    </source>
</evidence>
<evidence type="ECO:0000256" key="3">
    <source>
        <dbReference type="ARBA" id="ARBA00022912"/>
    </source>
</evidence>
<dbReference type="EC" id="3.1.3.16" evidence="1"/>
<evidence type="ECO:0000256" key="1">
    <source>
        <dbReference type="ARBA" id="ARBA00013081"/>
    </source>
</evidence>
<evidence type="ECO:0000256" key="2">
    <source>
        <dbReference type="ARBA" id="ARBA00022801"/>
    </source>
</evidence>
<feature type="domain" description="PPM-type phosphatase" evidence="6">
    <location>
        <begin position="1"/>
        <end position="130"/>
    </location>
</feature>
<comment type="caution">
    <text evidence="7">The sequence shown here is derived from an EMBL/GenBank/DDBJ whole genome shotgun (WGS) entry which is preliminary data.</text>
</comment>
<organism evidence="7 8">
    <name type="scientific">Panicum virgatum</name>
    <name type="common">Blackwell switchgrass</name>
    <dbReference type="NCBI Taxonomy" id="38727"/>
    <lineage>
        <taxon>Eukaryota</taxon>
        <taxon>Viridiplantae</taxon>
        <taxon>Streptophyta</taxon>
        <taxon>Embryophyta</taxon>
        <taxon>Tracheophyta</taxon>
        <taxon>Spermatophyta</taxon>
        <taxon>Magnoliopsida</taxon>
        <taxon>Liliopsida</taxon>
        <taxon>Poales</taxon>
        <taxon>Poaceae</taxon>
        <taxon>PACMAD clade</taxon>
        <taxon>Panicoideae</taxon>
        <taxon>Panicodae</taxon>
        <taxon>Paniceae</taxon>
        <taxon>Panicinae</taxon>
        <taxon>Panicum</taxon>
        <taxon>Panicum sect. Hiantes</taxon>
    </lineage>
</organism>
<dbReference type="Proteomes" id="UP000823388">
    <property type="component" value="Chromosome 7K"/>
</dbReference>